<name>A0AA40P2T2_9PSED</name>
<organism evidence="1 2">
    <name type="scientific">Pseudomonas tremae</name>
    <dbReference type="NCBI Taxonomy" id="200454"/>
    <lineage>
        <taxon>Bacteria</taxon>
        <taxon>Pseudomonadati</taxon>
        <taxon>Pseudomonadota</taxon>
        <taxon>Gammaproteobacteria</taxon>
        <taxon>Pseudomonadales</taxon>
        <taxon>Pseudomonadaceae</taxon>
        <taxon>Pseudomonas</taxon>
    </lineage>
</organism>
<reference evidence="1 2" key="1">
    <citation type="submission" date="2015-09" db="EMBL/GenBank/DDBJ databases">
        <title>Genome announcement of multiple Pseudomonas syringae strains.</title>
        <authorList>
            <person name="Thakur S."/>
            <person name="Wang P.W."/>
            <person name="Gong Y."/>
            <person name="Weir B.S."/>
            <person name="Guttman D.S."/>
        </authorList>
    </citation>
    <scope>NUCLEOTIDE SEQUENCE [LARGE SCALE GENOMIC DNA]</scope>
    <source>
        <strain evidence="1 2">ICMP9151</strain>
    </source>
</reference>
<dbReference type="RefSeq" id="WP_183132432.1">
    <property type="nucleotide sequence ID" value="NZ_JBGMST010000013.1"/>
</dbReference>
<comment type="caution">
    <text evidence="1">The sequence shown here is derived from an EMBL/GenBank/DDBJ whole genome shotgun (WGS) entry which is preliminary data.</text>
</comment>
<accession>A0AA40P2T2</accession>
<dbReference type="Proteomes" id="UP000050523">
    <property type="component" value="Unassembled WGS sequence"/>
</dbReference>
<evidence type="ECO:0000313" key="2">
    <source>
        <dbReference type="Proteomes" id="UP000050523"/>
    </source>
</evidence>
<evidence type="ECO:0000313" key="1">
    <source>
        <dbReference type="EMBL" id="KPY95010.1"/>
    </source>
</evidence>
<protein>
    <submittedName>
        <fullName evidence="1">Uncharacterized protein</fullName>
    </submittedName>
</protein>
<gene>
    <name evidence="1" type="ORF">ALO43_03076</name>
</gene>
<dbReference type="EMBL" id="LJRO01000362">
    <property type="protein sequence ID" value="KPY95010.1"/>
    <property type="molecule type" value="Genomic_DNA"/>
</dbReference>
<dbReference type="AlphaFoldDB" id="A0AA40P2T2"/>
<sequence length="56" mass="5730">MLTAGLVETGEPVGLADMVGLEAAVRLAVQAETAVMGVTAKIEGSYQTCQFDGLSE</sequence>
<proteinExistence type="predicted"/>